<comment type="caution">
    <text evidence="6">The sequence shown here is derived from an EMBL/GenBank/DDBJ whole genome shotgun (WGS) entry which is preliminary data.</text>
</comment>
<dbReference type="InterPro" id="IPR001647">
    <property type="entry name" value="HTH_TetR"/>
</dbReference>
<protein>
    <recommendedName>
        <fullName evidence="5">HTH tetR-type domain-containing protein</fullName>
    </recommendedName>
</protein>
<evidence type="ECO:0000313" key="6">
    <source>
        <dbReference type="EMBL" id="RII81924.1"/>
    </source>
</evidence>
<feature type="domain" description="HTH tetR-type" evidence="5">
    <location>
        <begin position="12"/>
        <end position="72"/>
    </location>
</feature>
<dbReference type="Gene3D" id="1.10.357.10">
    <property type="entry name" value="Tetracycline Repressor, domain 2"/>
    <property type="match status" value="1"/>
</dbReference>
<evidence type="ECO:0000313" key="7">
    <source>
        <dbReference type="Proteomes" id="UP000266483"/>
    </source>
</evidence>
<dbReference type="SUPFAM" id="SSF46689">
    <property type="entry name" value="Homeodomain-like"/>
    <property type="match status" value="1"/>
</dbReference>
<evidence type="ECO:0000256" key="2">
    <source>
        <dbReference type="ARBA" id="ARBA00023125"/>
    </source>
</evidence>
<dbReference type="EMBL" id="NQOU01000007">
    <property type="protein sequence ID" value="RII81924.1"/>
    <property type="molecule type" value="Genomic_DNA"/>
</dbReference>
<dbReference type="PANTHER" id="PTHR30055">
    <property type="entry name" value="HTH-TYPE TRANSCRIPTIONAL REGULATOR RUTR"/>
    <property type="match status" value="1"/>
</dbReference>
<dbReference type="PROSITE" id="PS50977">
    <property type="entry name" value="HTH_TETR_2"/>
    <property type="match status" value="1"/>
</dbReference>
<dbReference type="PANTHER" id="PTHR30055:SF234">
    <property type="entry name" value="HTH-TYPE TRANSCRIPTIONAL REGULATOR BETI"/>
    <property type="match status" value="1"/>
</dbReference>
<dbReference type="RefSeq" id="WP_119442967.1">
    <property type="nucleotide sequence ID" value="NZ_CP170494.1"/>
</dbReference>
<evidence type="ECO:0000256" key="4">
    <source>
        <dbReference type="PROSITE-ProRule" id="PRU00335"/>
    </source>
</evidence>
<evidence type="ECO:0000256" key="1">
    <source>
        <dbReference type="ARBA" id="ARBA00023015"/>
    </source>
</evidence>
<organism evidence="6 7">
    <name type="scientific">Neopusillimonas maritima</name>
    <dbReference type="NCBI Taxonomy" id="2026239"/>
    <lineage>
        <taxon>Bacteria</taxon>
        <taxon>Pseudomonadati</taxon>
        <taxon>Pseudomonadota</taxon>
        <taxon>Betaproteobacteria</taxon>
        <taxon>Burkholderiales</taxon>
        <taxon>Alcaligenaceae</taxon>
        <taxon>Neopusillimonas</taxon>
    </lineage>
</organism>
<accession>A0ABX9MST8</accession>
<keyword evidence="2 4" id="KW-0238">DNA-binding</keyword>
<keyword evidence="3" id="KW-0804">Transcription</keyword>
<dbReference type="PRINTS" id="PR00455">
    <property type="entry name" value="HTHTETR"/>
</dbReference>
<dbReference type="InterPro" id="IPR050109">
    <property type="entry name" value="HTH-type_TetR-like_transc_reg"/>
</dbReference>
<dbReference type="SUPFAM" id="SSF48498">
    <property type="entry name" value="Tetracyclin repressor-like, C-terminal domain"/>
    <property type="match status" value="1"/>
</dbReference>
<proteinExistence type="predicted"/>
<sequence>MNSSFPRPHNRADLPAHIRRVASTLFQSNGYTQVTMEQVANEASVSKRTLYKYYPAKEALLEEVLEKTLAGDLAELDLLFYEGGSFRSTVTSVLQASAHWCERHTDYLLPYVRYKFITFEPDTNSKEDRGLLPFWTTLIATAQNRGELRANRAPAQLAIYFHYLYLGVLLRWLSIPELDLQNEFNAMVSFFLEGASNNVIKN</sequence>
<dbReference type="InterPro" id="IPR036271">
    <property type="entry name" value="Tet_transcr_reg_TetR-rel_C_sf"/>
</dbReference>
<feature type="DNA-binding region" description="H-T-H motif" evidence="4">
    <location>
        <begin position="35"/>
        <end position="54"/>
    </location>
</feature>
<reference evidence="6 7" key="1">
    <citation type="submission" date="2017-08" db="EMBL/GenBank/DDBJ databases">
        <title>Pusillimonas indicus sp. nov., a member of the family Alcaligenaceae isolated from surface seawater.</title>
        <authorList>
            <person name="Li J."/>
        </authorList>
    </citation>
    <scope>NUCLEOTIDE SEQUENCE [LARGE SCALE GENOMIC DNA]</scope>
    <source>
        <strain evidence="6 7">17-4A</strain>
    </source>
</reference>
<evidence type="ECO:0000259" key="5">
    <source>
        <dbReference type="PROSITE" id="PS50977"/>
    </source>
</evidence>
<dbReference type="InterPro" id="IPR009057">
    <property type="entry name" value="Homeodomain-like_sf"/>
</dbReference>
<keyword evidence="1" id="KW-0805">Transcription regulation</keyword>
<evidence type="ECO:0000256" key="3">
    <source>
        <dbReference type="ARBA" id="ARBA00023163"/>
    </source>
</evidence>
<name>A0ABX9MST8_9BURK</name>
<dbReference type="Proteomes" id="UP000266483">
    <property type="component" value="Unassembled WGS sequence"/>
</dbReference>
<gene>
    <name evidence="6" type="ORF">CJO09_14290</name>
</gene>
<dbReference type="Pfam" id="PF00440">
    <property type="entry name" value="TetR_N"/>
    <property type="match status" value="1"/>
</dbReference>
<keyword evidence="7" id="KW-1185">Reference proteome</keyword>